<protein>
    <submittedName>
        <fullName evidence="1">Uncharacterized protein</fullName>
    </submittedName>
</protein>
<organism evidence="1 2">
    <name type="scientific">Moraxella catarrhalis</name>
    <name type="common">Branhamella catarrhalis</name>
    <dbReference type="NCBI Taxonomy" id="480"/>
    <lineage>
        <taxon>Bacteria</taxon>
        <taxon>Pseudomonadati</taxon>
        <taxon>Pseudomonadota</taxon>
        <taxon>Gammaproteobacteria</taxon>
        <taxon>Moraxellales</taxon>
        <taxon>Moraxellaceae</taxon>
        <taxon>Moraxella</taxon>
    </lineage>
</organism>
<sequence length="49" mass="5281">MSFSLSPQVSPGLGIFSLMENIGRYGQHTQILSTPSQIQMPNKGSCAKL</sequence>
<gene>
    <name evidence="1" type="ORF">EJK53_0781</name>
</gene>
<evidence type="ECO:0000313" key="1">
    <source>
        <dbReference type="EMBL" id="AZQ93150.1"/>
    </source>
</evidence>
<name>A0A3Q9GD12_MORCA</name>
<proteinExistence type="predicted"/>
<dbReference type="RefSeq" id="WP_003667601.1">
    <property type="nucleotide sequence ID" value="NZ_CP010573.1"/>
</dbReference>
<dbReference type="EMBL" id="CP034662">
    <property type="protein sequence ID" value="AZQ93150.1"/>
    <property type="molecule type" value="Genomic_DNA"/>
</dbReference>
<reference evidence="1 2" key="1">
    <citation type="submission" date="2018-12" db="EMBL/GenBank/DDBJ databases">
        <title>Persistence of Moraxella catarrhalis in Chronic Obstructive Pulmonary Disease and Regulation of the Hag/MID Adhesin.</title>
        <authorList>
            <person name="Murphy T."/>
            <person name="Zhao X."/>
            <person name="Vyas G."/>
            <person name="Aluvathingal J."/>
            <person name="Nadendla S."/>
            <person name="Tallon L."/>
            <person name="Tettelin H."/>
        </authorList>
    </citation>
    <scope>NUCLEOTIDE SEQUENCE [LARGE SCALE GENOMIC DNA]</scope>
    <source>
        <strain evidence="1 2">46P58B1</strain>
    </source>
</reference>
<accession>A0A3Q9GD12</accession>
<evidence type="ECO:0000313" key="2">
    <source>
        <dbReference type="Proteomes" id="UP000280228"/>
    </source>
</evidence>
<dbReference type="AlphaFoldDB" id="A0A3Q9GD12"/>
<dbReference type="Proteomes" id="UP000280228">
    <property type="component" value="Chromosome"/>
</dbReference>